<evidence type="ECO:0000313" key="1">
    <source>
        <dbReference type="EMBL" id="KJV63269.1"/>
    </source>
</evidence>
<protein>
    <submittedName>
        <fullName evidence="1">Uncharacterized protein</fullName>
    </submittedName>
</protein>
<dbReference type="Proteomes" id="UP000033754">
    <property type="component" value="Unassembled WGS sequence"/>
</dbReference>
<gene>
    <name evidence="1" type="ORF">EPHNCH_1276</name>
</gene>
<organism evidence="1 2">
    <name type="scientific">Anaplasma phagocytophilum str. NCH-1</name>
    <dbReference type="NCBI Taxonomy" id="1359161"/>
    <lineage>
        <taxon>Bacteria</taxon>
        <taxon>Pseudomonadati</taxon>
        <taxon>Pseudomonadota</taxon>
        <taxon>Alphaproteobacteria</taxon>
        <taxon>Rickettsiales</taxon>
        <taxon>Anaplasmataceae</taxon>
        <taxon>Anaplasma</taxon>
        <taxon>phagocytophilum group</taxon>
    </lineage>
</organism>
<dbReference type="AlphaFoldDB" id="A0A0F3N8M0"/>
<dbReference type="PATRIC" id="fig|1359161.3.peg.1462"/>
<evidence type="ECO:0000313" key="2">
    <source>
        <dbReference type="Proteomes" id="UP000033754"/>
    </source>
</evidence>
<sequence length="48" mass="5495">MTVIHFTELLQIAPCCRVEYRRLSAVNVTLAATLRHEVKEALNLLRDS</sequence>
<comment type="caution">
    <text evidence="1">The sequence shown here is derived from an EMBL/GenBank/DDBJ whole genome shotgun (WGS) entry which is preliminary data.</text>
</comment>
<dbReference type="EMBL" id="LANT01000008">
    <property type="protein sequence ID" value="KJV63269.1"/>
    <property type="molecule type" value="Genomic_DNA"/>
</dbReference>
<reference evidence="1 2" key="1">
    <citation type="submission" date="2015-01" db="EMBL/GenBank/DDBJ databases">
        <title>Genome Sequencing of Rickettsiales.</title>
        <authorList>
            <person name="Daugherty S.C."/>
            <person name="Su Q."/>
            <person name="Abolude K."/>
            <person name="Beier-Sexton M."/>
            <person name="Carlyon J.A."/>
            <person name="Carter R."/>
            <person name="Day N.P."/>
            <person name="Dumler S.J."/>
            <person name="Dyachenko V."/>
            <person name="Godinez A."/>
            <person name="Kurtti T.J."/>
            <person name="Lichay M."/>
            <person name="Mullins K.E."/>
            <person name="Ott S."/>
            <person name="Pappas-Brown V."/>
            <person name="Paris D.H."/>
            <person name="Patel P."/>
            <person name="Richards A.L."/>
            <person name="Sadzewicz L."/>
            <person name="Sears K."/>
            <person name="Seidman D."/>
            <person name="Sengamalay N."/>
            <person name="Stenos J."/>
            <person name="Tallon L.J."/>
            <person name="Vincent G."/>
            <person name="Fraser C.M."/>
            <person name="Munderloh U."/>
            <person name="Dunning-Hotopp J.C."/>
        </authorList>
    </citation>
    <scope>NUCLEOTIDE SEQUENCE [LARGE SCALE GENOMIC DNA]</scope>
    <source>
        <strain evidence="1 2">NCH-1</strain>
    </source>
</reference>
<accession>A0A0F3N8M0</accession>
<name>A0A0F3N8M0_ANAPH</name>
<proteinExistence type="predicted"/>